<keyword evidence="4 7" id="KW-0812">Transmembrane</keyword>
<sequence length="242" mass="26907">LDKKAIESVAFGNASTDISLLKRYCSFKNESNNGTFIQVPDKYCSFLFAKVQWADWLIGLVLLIISIICLCLCLFLLVKILQSLLKGTVKSIIFKMVNANFPGMFKHLTPYLALLVGCILTILVQSSSIFTSTLTPLVGLGIITIERVYPFTLGSNIGTTITGIMAALTATSEKDLRNSLQIALCHTFFNIIGILIWFPIPFMRFPIPMAKNLGEIAAKYRWFAVLYIVCAFFLIPLIVFGL</sequence>
<gene>
    <name evidence="8" type="ORF">FNK824_LOCUS39887</name>
</gene>
<keyword evidence="5 7" id="KW-1133">Transmembrane helix</keyword>
<dbReference type="InterPro" id="IPR003841">
    <property type="entry name" value="Na/Pi_transpt"/>
</dbReference>
<evidence type="ECO:0000256" key="4">
    <source>
        <dbReference type="ARBA" id="ARBA00022692"/>
    </source>
</evidence>
<evidence type="ECO:0000256" key="1">
    <source>
        <dbReference type="ARBA" id="ARBA00004424"/>
    </source>
</evidence>
<reference evidence="8" key="1">
    <citation type="submission" date="2021-02" db="EMBL/GenBank/DDBJ databases">
        <authorList>
            <person name="Nowell W R."/>
        </authorList>
    </citation>
    <scope>NUCLEOTIDE SEQUENCE</scope>
</reference>
<proteinExistence type="inferred from homology"/>
<evidence type="ECO:0000256" key="3">
    <source>
        <dbReference type="ARBA" id="ARBA00022475"/>
    </source>
</evidence>
<protein>
    <recommendedName>
        <fullName evidence="10">Sodium-dependent phosphate transport protein 2B</fullName>
    </recommendedName>
</protein>
<evidence type="ECO:0000256" key="5">
    <source>
        <dbReference type="ARBA" id="ARBA00022989"/>
    </source>
</evidence>
<comment type="similarity">
    <text evidence="2">Belongs to the SLC34A transporter family.</text>
</comment>
<evidence type="ECO:0000313" key="8">
    <source>
        <dbReference type="EMBL" id="CAF4280747.1"/>
    </source>
</evidence>
<feature type="transmembrane region" description="Helical" evidence="7">
    <location>
        <begin position="220"/>
        <end position="240"/>
    </location>
</feature>
<evidence type="ECO:0000313" key="9">
    <source>
        <dbReference type="Proteomes" id="UP000663874"/>
    </source>
</evidence>
<feature type="transmembrane region" description="Helical" evidence="7">
    <location>
        <begin position="182"/>
        <end position="200"/>
    </location>
</feature>
<evidence type="ECO:0000256" key="6">
    <source>
        <dbReference type="ARBA" id="ARBA00023136"/>
    </source>
</evidence>
<comment type="caution">
    <text evidence="8">The sequence shown here is derived from an EMBL/GenBank/DDBJ whole genome shotgun (WGS) entry which is preliminary data.</text>
</comment>
<dbReference type="AlphaFoldDB" id="A0A820GQ75"/>
<dbReference type="EMBL" id="CAJOBE010028329">
    <property type="protein sequence ID" value="CAF4280747.1"/>
    <property type="molecule type" value="Genomic_DNA"/>
</dbReference>
<accession>A0A820GQ75</accession>
<comment type="subcellular location">
    <subcellularLocation>
        <location evidence="1">Apical cell membrane</location>
        <topology evidence="1">Multi-pass membrane protein</topology>
    </subcellularLocation>
</comment>
<dbReference type="GO" id="GO:0044341">
    <property type="term" value="P:sodium-dependent phosphate transport"/>
    <property type="evidence" value="ECO:0007669"/>
    <property type="project" value="InterPro"/>
</dbReference>
<keyword evidence="6 7" id="KW-0472">Membrane</keyword>
<feature type="transmembrane region" description="Helical" evidence="7">
    <location>
        <begin position="151"/>
        <end position="170"/>
    </location>
</feature>
<evidence type="ECO:0000256" key="2">
    <source>
        <dbReference type="ARBA" id="ARBA00005808"/>
    </source>
</evidence>
<organism evidence="8 9">
    <name type="scientific">Rotaria sordida</name>
    <dbReference type="NCBI Taxonomy" id="392033"/>
    <lineage>
        <taxon>Eukaryota</taxon>
        <taxon>Metazoa</taxon>
        <taxon>Spiralia</taxon>
        <taxon>Gnathifera</taxon>
        <taxon>Rotifera</taxon>
        <taxon>Eurotatoria</taxon>
        <taxon>Bdelloidea</taxon>
        <taxon>Philodinida</taxon>
        <taxon>Philodinidae</taxon>
        <taxon>Rotaria</taxon>
    </lineage>
</organism>
<evidence type="ECO:0008006" key="10">
    <source>
        <dbReference type="Google" id="ProtNLM"/>
    </source>
</evidence>
<dbReference type="PANTHER" id="PTHR10010:SF46">
    <property type="entry name" value="SODIUM-DEPENDENT PHOSPHATE TRANSPORT PROTEIN 2B"/>
    <property type="match status" value="1"/>
</dbReference>
<evidence type="ECO:0000256" key="7">
    <source>
        <dbReference type="SAM" id="Phobius"/>
    </source>
</evidence>
<dbReference type="NCBIfam" id="NF037997">
    <property type="entry name" value="Na_Pi_symport"/>
    <property type="match status" value="1"/>
</dbReference>
<dbReference type="GO" id="GO:0005436">
    <property type="term" value="F:sodium:phosphate symporter activity"/>
    <property type="evidence" value="ECO:0007669"/>
    <property type="project" value="InterPro"/>
</dbReference>
<feature type="transmembrane region" description="Helical" evidence="7">
    <location>
        <begin position="111"/>
        <end position="131"/>
    </location>
</feature>
<feature type="transmembrane region" description="Helical" evidence="7">
    <location>
        <begin position="56"/>
        <end position="78"/>
    </location>
</feature>
<dbReference type="Proteomes" id="UP000663874">
    <property type="component" value="Unassembled WGS sequence"/>
</dbReference>
<name>A0A820GQ75_9BILA</name>
<feature type="non-terminal residue" evidence="8">
    <location>
        <position position="1"/>
    </location>
</feature>
<dbReference type="PANTHER" id="PTHR10010">
    <property type="entry name" value="SOLUTE CARRIER FAMILY 34 SODIUM PHOSPHATE , MEMBER 2-RELATED"/>
    <property type="match status" value="1"/>
</dbReference>
<keyword evidence="3" id="KW-1003">Cell membrane</keyword>
<dbReference type="GO" id="GO:0016324">
    <property type="term" value="C:apical plasma membrane"/>
    <property type="evidence" value="ECO:0007669"/>
    <property type="project" value="UniProtKB-SubCell"/>
</dbReference>
<dbReference type="Pfam" id="PF02690">
    <property type="entry name" value="Na_Pi_cotrans"/>
    <property type="match status" value="1"/>
</dbReference>